<dbReference type="CDD" id="cd07773">
    <property type="entry name" value="ASKHA_NBD_FGGY_FK"/>
    <property type="match status" value="1"/>
</dbReference>
<evidence type="ECO:0008006" key="8">
    <source>
        <dbReference type="Google" id="ProtNLM"/>
    </source>
</evidence>
<dbReference type="InterPro" id="IPR050406">
    <property type="entry name" value="FGGY_Carb_Kinase"/>
</dbReference>
<protein>
    <recommendedName>
        <fullName evidence="8">Carbohydrate kinase</fullName>
    </recommendedName>
</protein>
<keyword evidence="2" id="KW-0808">Transferase</keyword>
<dbReference type="GO" id="GO:0005975">
    <property type="term" value="P:carbohydrate metabolic process"/>
    <property type="evidence" value="ECO:0007669"/>
    <property type="project" value="InterPro"/>
</dbReference>
<name>A0A0W7TU00_9FIRM</name>
<evidence type="ECO:0000256" key="1">
    <source>
        <dbReference type="ARBA" id="ARBA00009156"/>
    </source>
</evidence>
<dbReference type="Pfam" id="PF02782">
    <property type="entry name" value="FGGY_C"/>
    <property type="match status" value="1"/>
</dbReference>
<organism evidence="6 7">
    <name type="scientific">Ruthenibacterium lactatiformans</name>
    <dbReference type="NCBI Taxonomy" id="1550024"/>
    <lineage>
        <taxon>Bacteria</taxon>
        <taxon>Bacillati</taxon>
        <taxon>Bacillota</taxon>
        <taxon>Clostridia</taxon>
        <taxon>Eubacteriales</taxon>
        <taxon>Oscillospiraceae</taxon>
        <taxon>Ruthenibacterium</taxon>
    </lineage>
</organism>
<dbReference type="PANTHER" id="PTHR43095">
    <property type="entry name" value="SUGAR KINASE"/>
    <property type="match status" value="1"/>
</dbReference>
<dbReference type="EMBL" id="LMUA01000003">
    <property type="protein sequence ID" value="KUE77286.1"/>
    <property type="molecule type" value="Genomic_DNA"/>
</dbReference>
<keyword evidence="3" id="KW-0418">Kinase</keyword>
<dbReference type="InterPro" id="IPR000577">
    <property type="entry name" value="Carb_kinase_FGGY"/>
</dbReference>
<dbReference type="AlphaFoldDB" id="A0A0W7TU00"/>
<evidence type="ECO:0000259" key="4">
    <source>
        <dbReference type="Pfam" id="PF00370"/>
    </source>
</evidence>
<dbReference type="Proteomes" id="UP000053433">
    <property type="component" value="Unassembled WGS sequence"/>
</dbReference>
<evidence type="ECO:0000256" key="2">
    <source>
        <dbReference type="ARBA" id="ARBA00022679"/>
    </source>
</evidence>
<dbReference type="PANTHER" id="PTHR43095:SF5">
    <property type="entry name" value="XYLULOSE KINASE"/>
    <property type="match status" value="1"/>
</dbReference>
<accession>A0A0W7TU00</accession>
<feature type="domain" description="Carbohydrate kinase FGGY C-terminal" evidence="5">
    <location>
        <begin position="271"/>
        <end position="456"/>
    </location>
</feature>
<dbReference type="InterPro" id="IPR043129">
    <property type="entry name" value="ATPase_NBD"/>
</dbReference>
<evidence type="ECO:0000256" key="3">
    <source>
        <dbReference type="ARBA" id="ARBA00022777"/>
    </source>
</evidence>
<dbReference type="Pfam" id="PF00370">
    <property type="entry name" value="FGGY_N"/>
    <property type="match status" value="1"/>
</dbReference>
<evidence type="ECO:0000259" key="5">
    <source>
        <dbReference type="Pfam" id="PF02782"/>
    </source>
</evidence>
<dbReference type="GO" id="GO:0016301">
    <property type="term" value="F:kinase activity"/>
    <property type="evidence" value="ECO:0007669"/>
    <property type="project" value="UniProtKB-KW"/>
</dbReference>
<dbReference type="RefSeq" id="WP_058722756.1">
    <property type="nucleotide sequence ID" value="NZ_CATXDA010000037.1"/>
</dbReference>
<proteinExistence type="inferred from homology"/>
<dbReference type="Gene3D" id="3.30.420.40">
    <property type="match status" value="2"/>
</dbReference>
<dbReference type="PIRSF" id="PIRSF000538">
    <property type="entry name" value="GlpK"/>
    <property type="match status" value="1"/>
</dbReference>
<dbReference type="InterPro" id="IPR018485">
    <property type="entry name" value="FGGY_C"/>
</dbReference>
<evidence type="ECO:0000313" key="6">
    <source>
        <dbReference type="EMBL" id="KUE77286.1"/>
    </source>
</evidence>
<dbReference type="SUPFAM" id="SSF53067">
    <property type="entry name" value="Actin-like ATPase domain"/>
    <property type="match status" value="2"/>
</dbReference>
<comment type="caution">
    <text evidence="6">The sequence shown here is derived from an EMBL/GenBank/DDBJ whole genome shotgun (WGS) entry which is preliminary data.</text>
</comment>
<sequence>MGGTQIQAHEAVSRCIAVLDVGTTAVKACLFSPSLELLACSVQEYALRTQGERVEADAAQYKAAARAGLADALSQAPGCIPAAVSITTQGETLTLADRSGEPLSPFLVWLDSRAENEAQALRSVLDNETFYKTTGLPEVTGALPLAKLLWLRKHEPDTFVRAHKLLLLEDYLLHWLTGRFVSEKSLQTSTGWFDLHSDGLWHSGLAAAGASAELLPELLECGAPAGSLLPGPAAELGLPPNIPVVAGAMDQTAAALAAGCTRPGTVTETTGTALVMAACTDAPMFRSGHHVTVYRHALPGKYLYLPIGNTAGMALRWFRDEFCRDLPAGAAGYAALDALVQSVPCGCDGLAFLPFLSGSVDPDACPEARAVFFGARLSTTRAHFARSVMESVAFLLRDFFGMLNALGCPADTVYSLGGGARSAVWQQIKADACGRTFRVPACSEATAMGAALLAGWGSGLIAPGVFPCRGESAVYFPDNARAPAYDTAYSLYKKLYAAVKPLYNAF</sequence>
<gene>
    <name evidence="6" type="ORF">ASJ35_03120</name>
</gene>
<reference evidence="6 7" key="1">
    <citation type="submission" date="2015-10" db="EMBL/GenBank/DDBJ databases">
        <title>A novel member of the family Ruminococcaceae isolated from human faeces.</title>
        <authorList>
            <person name="Shkoporov A.N."/>
            <person name="Chaplin A.V."/>
            <person name="Motuzova O.V."/>
            <person name="Kafarskaia L.I."/>
            <person name="Efimov B.A."/>
        </authorList>
    </citation>
    <scope>NUCLEOTIDE SEQUENCE [LARGE SCALE GENOMIC DNA]</scope>
    <source>
        <strain evidence="6 7">668</strain>
    </source>
</reference>
<evidence type="ECO:0000313" key="7">
    <source>
        <dbReference type="Proteomes" id="UP000053433"/>
    </source>
</evidence>
<dbReference type="InterPro" id="IPR018484">
    <property type="entry name" value="FGGY_N"/>
</dbReference>
<feature type="domain" description="Carbohydrate kinase FGGY N-terminal" evidence="4">
    <location>
        <begin position="16"/>
        <end position="256"/>
    </location>
</feature>
<comment type="similarity">
    <text evidence="1">Belongs to the FGGY kinase family.</text>
</comment>